<evidence type="ECO:0000313" key="3">
    <source>
        <dbReference type="EMBL" id="KAF1694075.1"/>
    </source>
</evidence>
<dbReference type="InterPro" id="IPR043128">
    <property type="entry name" value="Rev_trsase/Diguanyl_cyclase"/>
</dbReference>
<reference evidence="3 4" key="1">
    <citation type="submission" date="2017-10" db="EMBL/GenBank/DDBJ databases">
        <title>Whole genome sequencing of members of genus Pseudoxanthomonas.</title>
        <authorList>
            <person name="Kumar S."/>
            <person name="Bansal K."/>
            <person name="Kaur A."/>
            <person name="Patil P."/>
            <person name="Sharma S."/>
            <person name="Patil P.B."/>
        </authorList>
    </citation>
    <scope>NUCLEOTIDE SEQUENCE [LARGE SCALE GENOMIC DNA]</scope>
    <source>
        <strain evidence="3 4">DSM 17801</strain>
    </source>
</reference>
<evidence type="ECO:0000259" key="2">
    <source>
        <dbReference type="PROSITE" id="PS50883"/>
    </source>
</evidence>
<evidence type="ECO:0000313" key="4">
    <source>
        <dbReference type="Proteomes" id="UP000788419"/>
    </source>
</evidence>
<gene>
    <name evidence="3" type="ORF">CSC65_10485</name>
</gene>
<feature type="transmembrane region" description="Helical" evidence="1">
    <location>
        <begin position="101"/>
        <end position="120"/>
    </location>
</feature>
<dbReference type="PROSITE" id="PS50883">
    <property type="entry name" value="EAL"/>
    <property type="match status" value="1"/>
</dbReference>
<sequence length="775" mass="86380">MHTPYWRGAGLRRPGPGHRRQRFPFADGGRIVRSGTDAGGVMQQWTRRNTRDAILIAALCFGLPLLAIPYWPGFGTGATASLAHLQWGVLLALAMLSPHKLYFRIGYLSLFLAWCVRLLLREDDSGTWELLLRSLPLYAAMYGWTVLCAHWMGWPRPPGKNRIRQRDIVPYGAIALVLYPLGWALGHELVNGLFSEVAPPNLLDQTLQVGFARFFGVLCLTLPIVLFFTGRNEPAPMPSRMFWWEWVLLGGYSMLLTALLWALPGSSQHPLGGLLDQRFMLAALMVWAVLRLPWRWSAPLIAAVTLLLVYLVGAGTRVGLRSDALHLLQIGFEMSVLQQLMVLTQVIARDNRRAIARLAEESRRDGLSGVPNINALRHDLTHGGQPPAEIGCLGIEHLDNLMAGYGLPAQEALTASIHDFLQPDVQAYTLGMGRFALVPTRADMSWKALLARIEQFEFNYAEAQVRIEPHLGVCPLRDASAQSLELALDASYGAMQAARQRGETAPLFATPGLSDPAALRAMLETHSLALSLLRRRKIELHVQPIRRLSATTAQMGEILCRLRSDDGRLLMPRDYMDELDASRGEVELDRAVIETLLTWMRDNSHQLPYPRLTVNLTGRSLVSENFRNWLLYQLDVFPGCAERLCFEITERAITGGLVQVRPLLDGLSQRGCLIALDDFGTGMQSFERLQQLPIDLVKIDGTFVRNVASNPRDRDLVRAMVTIARAYQAETIAEYVEDAAILAVLEELQVDWIQGYHIGRPQPLDSLPSLAGSSP</sequence>
<feature type="transmembrane region" description="Helical" evidence="1">
    <location>
        <begin position="275"/>
        <end position="293"/>
    </location>
</feature>
<keyword evidence="1" id="KW-0472">Membrane</keyword>
<organism evidence="3 4">
    <name type="scientific">Pseudoxanthomonas daejeonensis</name>
    <dbReference type="NCBI Taxonomy" id="266062"/>
    <lineage>
        <taxon>Bacteria</taxon>
        <taxon>Pseudomonadati</taxon>
        <taxon>Pseudomonadota</taxon>
        <taxon>Gammaproteobacteria</taxon>
        <taxon>Lysobacterales</taxon>
        <taxon>Lysobacteraceae</taxon>
        <taxon>Pseudoxanthomonas</taxon>
    </lineage>
</organism>
<keyword evidence="4" id="KW-1185">Reference proteome</keyword>
<dbReference type="SUPFAM" id="SSF141868">
    <property type="entry name" value="EAL domain-like"/>
    <property type="match status" value="1"/>
</dbReference>
<dbReference type="PANTHER" id="PTHR33121">
    <property type="entry name" value="CYCLIC DI-GMP PHOSPHODIESTERASE PDEF"/>
    <property type="match status" value="1"/>
</dbReference>
<dbReference type="SMART" id="SM00052">
    <property type="entry name" value="EAL"/>
    <property type="match status" value="1"/>
</dbReference>
<comment type="caution">
    <text evidence="3">The sequence shown here is derived from an EMBL/GenBank/DDBJ whole genome shotgun (WGS) entry which is preliminary data.</text>
</comment>
<feature type="transmembrane region" description="Helical" evidence="1">
    <location>
        <begin position="206"/>
        <end position="229"/>
    </location>
</feature>
<dbReference type="InterPro" id="IPR050706">
    <property type="entry name" value="Cyclic-di-GMP_PDE-like"/>
</dbReference>
<name>A0ABQ6Z6A3_9GAMM</name>
<dbReference type="Proteomes" id="UP000788419">
    <property type="component" value="Unassembled WGS sequence"/>
</dbReference>
<dbReference type="Gene3D" id="3.20.20.450">
    <property type="entry name" value="EAL domain"/>
    <property type="match status" value="1"/>
</dbReference>
<dbReference type="Gene3D" id="3.30.70.270">
    <property type="match status" value="1"/>
</dbReference>
<keyword evidence="1" id="KW-1133">Transmembrane helix</keyword>
<feature type="transmembrane region" description="Helical" evidence="1">
    <location>
        <begin position="135"/>
        <end position="156"/>
    </location>
</feature>
<evidence type="ECO:0000256" key="1">
    <source>
        <dbReference type="SAM" id="Phobius"/>
    </source>
</evidence>
<feature type="domain" description="EAL" evidence="2">
    <location>
        <begin position="522"/>
        <end position="775"/>
    </location>
</feature>
<feature type="transmembrane region" description="Helical" evidence="1">
    <location>
        <begin position="77"/>
        <end position="94"/>
    </location>
</feature>
<dbReference type="EMBL" id="PDWN01000009">
    <property type="protein sequence ID" value="KAF1694075.1"/>
    <property type="molecule type" value="Genomic_DNA"/>
</dbReference>
<feature type="transmembrane region" description="Helical" evidence="1">
    <location>
        <begin position="53"/>
        <end position="71"/>
    </location>
</feature>
<proteinExistence type="predicted"/>
<dbReference type="Pfam" id="PF00563">
    <property type="entry name" value="EAL"/>
    <property type="match status" value="1"/>
</dbReference>
<keyword evidence="1" id="KW-0812">Transmembrane</keyword>
<dbReference type="CDD" id="cd01948">
    <property type="entry name" value="EAL"/>
    <property type="match status" value="1"/>
</dbReference>
<feature type="transmembrane region" description="Helical" evidence="1">
    <location>
        <begin position="241"/>
        <end position="263"/>
    </location>
</feature>
<feature type="transmembrane region" description="Helical" evidence="1">
    <location>
        <begin position="168"/>
        <end position="186"/>
    </location>
</feature>
<dbReference type="InterPro" id="IPR001633">
    <property type="entry name" value="EAL_dom"/>
</dbReference>
<protein>
    <recommendedName>
        <fullName evidence="2">EAL domain-containing protein</fullName>
    </recommendedName>
</protein>
<accession>A0ABQ6Z6A3</accession>
<dbReference type="InterPro" id="IPR000160">
    <property type="entry name" value="GGDEF_dom"/>
</dbReference>
<feature type="transmembrane region" description="Helical" evidence="1">
    <location>
        <begin position="300"/>
        <end position="320"/>
    </location>
</feature>
<dbReference type="PANTHER" id="PTHR33121:SF23">
    <property type="entry name" value="CYCLIC DI-GMP PHOSPHODIESTERASE PDEB"/>
    <property type="match status" value="1"/>
</dbReference>
<dbReference type="InterPro" id="IPR035919">
    <property type="entry name" value="EAL_sf"/>
</dbReference>
<dbReference type="SMART" id="SM00267">
    <property type="entry name" value="GGDEF"/>
    <property type="match status" value="1"/>
</dbReference>